<dbReference type="AlphaFoldDB" id="A0A399F8Q2"/>
<dbReference type="InterPro" id="IPR003737">
    <property type="entry name" value="GlcNAc_PI_deacetylase-related"/>
</dbReference>
<protein>
    <submittedName>
        <fullName evidence="1">Putative N-acetyl-alpha-D-glucosaminyl L-malate deacetylase 2</fullName>
        <ecNumber evidence="1">3.5.1.-</ecNumber>
    </submittedName>
</protein>
<dbReference type="Gene3D" id="3.40.50.10320">
    <property type="entry name" value="LmbE-like"/>
    <property type="match status" value="1"/>
</dbReference>
<evidence type="ECO:0000313" key="1">
    <source>
        <dbReference type="EMBL" id="RIH91282.1"/>
    </source>
</evidence>
<evidence type="ECO:0000313" key="2">
    <source>
        <dbReference type="Proteomes" id="UP000266178"/>
    </source>
</evidence>
<sequence>MDLLVIVPHPDDEVFGAGGTLLQYAERGLETGLITLTHGEAGRTLGLCPPEHLGELRAQELRRAAEILKIGYFELMDFPNARPNGAVEGEARGVGFARSTGVADHPEIVDLLMWRLELLRPRAIITFGPNGSNRHPDHVATHRFVTRAVANSGQRIAVFYYAPPQPLPEFIEGWLPPTHMRRIPMETLLQKLRAMAQHRTQALSVLQFMDRFAPRLALESFHLAGYQGPIQDELLWYARP</sequence>
<dbReference type="PANTHER" id="PTHR12993">
    <property type="entry name" value="N-ACETYLGLUCOSAMINYL-PHOSPHATIDYLINOSITOL DE-N-ACETYLASE-RELATED"/>
    <property type="match status" value="1"/>
</dbReference>
<dbReference type="Pfam" id="PF02585">
    <property type="entry name" value="PIG-L"/>
    <property type="match status" value="1"/>
</dbReference>
<dbReference type="PANTHER" id="PTHR12993:SF11">
    <property type="entry name" value="N-ACETYLGLUCOSAMINYL-PHOSPHATIDYLINOSITOL DE-N-ACETYLASE"/>
    <property type="match status" value="1"/>
</dbReference>
<dbReference type="OrthoDB" id="9815144at2"/>
<dbReference type="Proteomes" id="UP000266178">
    <property type="component" value="Unassembled WGS sequence"/>
</dbReference>
<gene>
    <name evidence="1" type="primary">bshB2_2</name>
    <name evidence="1" type="ORF">Mgrana_02819</name>
</gene>
<reference evidence="1 2" key="1">
    <citation type="submission" date="2018-08" db="EMBL/GenBank/DDBJ databases">
        <title>Meiothermus granaticius genome AF-68 sequencing project.</title>
        <authorList>
            <person name="Da Costa M.S."/>
            <person name="Albuquerque L."/>
            <person name="Raposo P."/>
            <person name="Froufe H.J.C."/>
            <person name="Barroso C.S."/>
            <person name="Egas C."/>
        </authorList>
    </citation>
    <scope>NUCLEOTIDE SEQUENCE [LARGE SCALE GENOMIC DNA]</scope>
    <source>
        <strain evidence="1 2">AF-68</strain>
    </source>
</reference>
<name>A0A399F8Q2_9DEIN</name>
<proteinExistence type="predicted"/>
<dbReference type="EMBL" id="QWLB01000049">
    <property type="protein sequence ID" value="RIH91282.1"/>
    <property type="molecule type" value="Genomic_DNA"/>
</dbReference>
<comment type="caution">
    <text evidence="1">The sequence shown here is derived from an EMBL/GenBank/DDBJ whole genome shotgun (WGS) entry which is preliminary data.</text>
</comment>
<accession>A0A399F8Q2</accession>
<keyword evidence="2" id="KW-1185">Reference proteome</keyword>
<dbReference type="GO" id="GO:0016811">
    <property type="term" value="F:hydrolase activity, acting on carbon-nitrogen (but not peptide) bonds, in linear amides"/>
    <property type="evidence" value="ECO:0007669"/>
    <property type="project" value="TreeGrafter"/>
</dbReference>
<keyword evidence="1" id="KW-0378">Hydrolase</keyword>
<dbReference type="RefSeq" id="WP_119358264.1">
    <property type="nucleotide sequence ID" value="NZ_BJXM01000004.1"/>
</dbReference>
<organism evidence="1 2">
    <name type="scientific">Meiothermus granaticius NBRC 107808</name>
    <dbReference type="NCBI Taxonomy" id="1227551"/>
    <lineage>
        <taxon>Bacteria</taxon>
        <taxon>Thermotogati</taxon>
        <taxon>Deinococcota</taxon>
        <taxon>Deinococci</taxon>
        <taxon>Thermales</taxon>
        <taxon>Thermaceae</taxon>
        <taxon>Meiothermus</taxon>
    </lineage>
</organism>
<dbReference type="EC" id="3.5.1.-" evidence="1"/>
<dbReference type="InterPro" id="IPR024078">
    <property type="entry name" value="LmbE-like_dom_sf"/>
</dbReference>
<dbReference type="SUPFAM" id="SSF102588">
    <property type="entry name" value="LmbE-like"/>
    <property type="match status" value="1"/>
</dbReference>